<dbReference type="OrthoDB" id="2796976at2759"/>
<protein>
    <recommendedName>
        <fullName evidence="3">Metallothionein</fullName>
    </recommendedName>
</protein>
<reference evidence="1" key="2">
    <citation type="journal article" date="2020" name="Nat. Commun.">
        <title>Large-scale genome sequencing of mycorrhizal fungi provides insights into the early evolution of symbiotic traits.</title>
        <authorList>
            <person name="Miyauchi S."/>
            <person name="Kiss E."/>
            <person name="Kuo A."/>
            <person name="Drula E."/>
            <person name="Kohler A."/>
            <person name="Sanchez-Garcia M."/>
            <person name="Morin E."/>
            <person name="Andreopoulos B."/>
            <person name="Barry K.W."/>
            <person name="Bonito G."/>
            <person name="Buee M."/>
            <person name="Carver A."/>
            <person name="Chen C."/>
            <person name="Cichocki N."/>
            <person name="Clum A."/>
            <person name="Culley D."/>
            <person name="Crous P.W."/>
            <person name="Fauchery L."/>
            <person name="Girlanda M."/>
            <person name="Hayes R.D."/>
            <person name="Keri Z."/>
            <person name="LaButti K."/>
            <person name="Lipzen A."/>
            <person name="Lombard V."/>
            <person name="Magnuson J."/>
            <person name="Maillard F."/>
            <person name="Murat C."/>
            <person name="Nolan M."/>
            <person name="Ohm R.A."/>
            <person name="Pangilinan J."/>
            <person name="Pereira M.F."/>
            <person name="Perotto S."/>
            <person name="Peter M."/>
            <person name="Pfister S."/>
            <person name="Riley R."/>
            <person name="Sitrit Y."/>
            <person name="Stielow J.B."/>
            <person name="Szollosi G."/>
            <person name="Zifcakova L."/>
            <person name="Stursova M."/>
            <person name="Spatafora J.W."/>
            <person name="Tedersoo L."/>
            <person name="Vaario L.M."/>
            <person name="Yamada A."/>
            <person name="Yan M."/>
            <person name="Wang P."/>
            <person name="Xu J."/>
            <person name="Bruns T."/>
            <person name="Baldrian P."/>
            <person name="Vilgalys R."/>
            <person name="Dunand C."/>
            <person name="Henrissat B."/>
            <person name="Grigoriev I.V."/>
            <person name="Hibbett D."/>
            <person name="Nagy L.G."/>
            <person name="Martin F.M."/>
        </authorList>
    </citation>
    <scope>NUCLEOTIDE SEQUENCE</scope>
    <source>
        <strain evidence="1">Prilba</strain>
    </source>
</reference>
<dbReference type="Proteomes" id="UP000759537">
    <property type="component" value="Unassembled WGS sequence"/>
</dbReference>
<name>A0A9P5JZD5_9AGAM</name>
<reference evidence="1" key="1">
    <citation type="submission" date="2019-10" db="EMBL/GenBank/DDBJ databases">
        <authorList>
            <consortium name="DOE Joint Genome Institute"/>
            <person name="Kuo A."/>
            <person name="Miyauchi S."/>
            <person name="Kiss E."/>
            <person name="Drula E."/>
            <person name="Kohler A."/>
            <person name="Sanchez-Garcia M."/>
            <person name="Andreopoulos B."/>
            <person name="Barry K.W."/>
            <person name="Bonito G."/>
            <person name="Buee M."/>
            <person name="Carver A."/>
            <person name="Chen C."/>
            <person name="Cichocki N."/>
            <person name="Clum A."/>
            <person name="Culley D."/>
            <person name="Crous P.W."/>
            <person name="Fauchery L."/>
            <person name="Girlanda M."/>
            <person name="Hayes R."/>
            <person name="Keri Z."/>
            <person name="LaButti K."/>
            <person name="Lipzen A."/>
            <person name="Lombard V."/>
            <person name="Magnuson J."/>
            <person name="Maillard F."/>
            <person name="Morin E."/>
            <person name="Murat C."/>
            <person name="Nolan M."/>
            <person name="Ohm R."/>
            <person name="Pangilinan J."/>
            <person name="Pereira M."/>
            <person name="Perotto S."/>
            <person name="Peter M."/>
            <person name="Riley R."/>
            <person name="Sitrit Y."/>
            <person name="Stielow B."/>
            <person name="Szollosi G."/>
            <person name="Zifcakova L."/>
            <person name="Stursova M."/>
            <person name="Spatafora J.W."/>
            <person name="Tedersoo L."/>
            <person name="Vaario L.-M."/>
            <person name="Yamada A."/>
            <person name="Yan M."/>
            <person name="Wang P."/>
            <person name="Xu J."/>
            <person name="Bruns T."/>
            <person name="Baldrian P."/>
            <person name="Vilgalys R."/>
            <person name="Henrissat B."/>
            <person name="Grigoriev I.V."/>
            <person name="Hibbett D."/>
            <person name="Nagy L.G."/>
            <person name="Martin F.M."/>
        </authorList>
    </citation>
    <scope>NUCLEOTIDE SEQUENCE</scope>
    <source>
        <strain evidence="1">Prilba</strain>
    </source>
</reference>
<organism evidence="1 2">
    <name type="scientific">Russula ochroleuca</name>
    <dbReference type="NCBI Taxonomy" id="152965"/>
    <lineage>
        <taxon>Eukaryota</taxon>
        <taxon>Fungi</taxon>
        <taxon>Dikarya</taxon>
        <taxon>Basidiomycota</taxon>
        <taxon>Agaricomycotina</taxon>
        <taxon>Agaricomycetes</taxon>
        <taxon>Russulales</taxon>
        <taxon>Russulaceae</taxon>
        <taxon>Russula</taxon>
    </lineage>
</organism>
<evidence type="ECO:0008006" key="3">
    <source>
        <dbReference type="Google" id="ProtNLM"/>
    </source>
</evidence>
<dbReference type="EMBL" id="WHVB01000021">
    <property type="protein sequence ID" value="KAF8472260.1"/>
    <property type="molecule type" value="Genomic_DNA"/>
</dbReference>
<sequence>MSLRGQDFPKSSDLKRSVRRGHKVILPVGALAKIRINSCLVSCGNVAWRQRGITTTSHDTAPLRKIWNCVASTTQNQIHVHTPVERYIYLDQPDPSIHLPLILNVDIRIRTMSPNPVNEHDGCGSSTCNCGASCACKPGECKC</sequence>
<accession>A0A9P5JZD5</accession>
<gene>
    <name evidence="1" type="ORF">DFH94DRAFT_193572</name>
</gene>
<keyword evidence="2" id="KW-1185">Reference proteome</keyword>
<comment type="caution">
    <text evidence="1">The sequence shown here is derived from an EMBL/GenBank/DDBJ whole genome shotgun (WGS) entry which is preliminary data.</text>
</comment>
<proteinExistence type="predicted"/>
<evidence type="ECO:0000313" key="1">
    <source>
        <dbReference type="EMBL" id="KAF8472260.1"/>
    </source>
</evidence>
<evidence type="ECO:0000313" key="2">
    <source>
        <dbReference type="Proteomes" id="UP000759537"/>
    </source>
</evidence>
<dbReference type="AlphaFoldDB" id="A0A9P5JZD5"/>